<feature type="transmembrane region" description="Helical" evidence="1">
    <location>
        <begin position="31"/>
        <end position="49"/>
    </location>
</feature>
<evidence type="ECO:0000313" key="2">
    <source>
        <dbReference type="EMBL" id="TPG25769.1"/>
    </source>
</evidence>
<evidence type="ECO:0008006" key="4">
    <source>
        <dbReference type="Google" id="ProtNLM"/>
    </source>
</evidence>
<keyword evidence="1" id="KW-0472">Membrane</keyword>
<dbReference type="AlphaFoldDB" id="A0A502DMQ5"/>
<keyword evidence="1" id="KW-0812">Transmembrane</keyword>
<dbReference type="Gene3D" id="1.20.144.10">
    <property type="entry name" value="Phosphatidic acid phosphatase type 2/haloperoxidase"/>
    <property type="match status" value="1"/>
</dbReference>
<dbReference type="Proteomes" id="UP000319212">
    <property type="component" value="Unassembled WGS sequence"/>
</dbReference>
<evidence type="ECO:0000256" key="1">
    <source>
        <dbReference type="SAM" id="Phobius"/>
    </source>
</evidence>
<organism evidence="2 3">
    <name type="scientific">Variovorax guangxiensis</name>
    <dbReference type="NCBI Taxonomy" id="1775474"/>
    <lineage>
        <taxon>Bacteria</taxon>
        <taxon>Pseudomonadati</taxon>
        <taxon>Pseudomonadota</taxon>
        <taxon>Betaproteobacteria</taxon>
        <taxon>Burkholderiales</taxon>
        <taxon>Comamonadaceae</taxon>
        <taxon>Variovorax</taxon>
    </lineage>
</organism>
<sequence>MGDSGLATLVTAAVVLALAIPKATRGLACRWAAAFVLVVSLVLATKLRLFGWRDGIAAIGFRGPSGHAAMAAFVWPMAGWLVTARASRRVRCVAMAVGALFALGVAVVLVAYGFHSLVETVAGGLLGGIGAGACIFAARSAQPPSARVTWLAALAVAVVFGLQHGSPLEPLRQLERKAHKLAAPYR</sequence>
<feature type="transmembrane region" description="Helical" evidence="1">
    <location>
        <begin position="120"/>
        <end position="138"/>
    </location>
</feature>
<protein>
    <recommendedName>
        <fullName evidence="4">Phosphatase PAP2 family protein</fullName>
    </recommendedName>
</protein>
<evidence type="ECO:0000313" key="3">
    <source>
        <dbReference type="Proteomes" id="UP000319212"/>
    </source>
</evidence>
<keyword evidence="1" id="KW-1133">Transmembrane helix</keyword>
<feature type="transmembrane region" description="Helical" evidence="1">
    <location>
        <begin position="93"/>
        <end position="114"/>
    </location>
</feature>
<gene>
    <name evidence="2" type="ORF">EAH82_15215</name>
</gene>
<comment type="caution">
    <text evidence="2">The sequence shown here is derived from an EMBL/GenBank/DDBJ whole genome shotgun (WGS) entry which is preliminary data.</text>
</comment>
<accession>A0A502DMQ5</accession>
<dbReference type="EMBL" id="RCZI01000004">
    <property type="protein sequence ID" value="TPG25769.1"/>
    <property type="molecule type" value="Genomic_DNA"/>
</dbReference>
<name>A0A502DMQ5_9BURK</name>
<reference evidence="2 3" key="1">
    <citation type="journal article" date="2019" name="Environ. Microbiol.">
        <title>Species interactions and distinct microbial communities in high Arctic permafrost affected cryosols are associated with the CH4 and CO2 gas fluxes.</title>
        <authorList>
            <person name="Altshuler I."/>
            <person name="Hamel J."/>
            <person name="Turney S."/>
            <person name="Magnuson E."/>
            <person name="Levesque R."/>
            <person name="Greer C."/>
            <person name="Whyte L.G."/>
        </authorList>
    </citation>
    <scope>NUCLEOTIDE SEQUENCE [LARGE SCALE GENOMIC DNA]</scope>
    <source>
        <strain evidence="2 3">S06.C</strain>
    </source>
</reference>
<proteinExistence type="predicted"/>